<accession>A0AAV7LHG3</accession>
<dbReference type="GO" id="GO:0005524">
    <property type="term" value="F:ATP binding"/>
    <property type="evidence" value="ECO:0007669"/>
    <property type="project" value="InterPro"/>
</dbReference>
<comment type="caution">
    <text evidence="3">The sequence shown here is derived from an EMBL/GenBank/DDBJ whole genome shotgun (WGS) entry which is preliminary data.</text>
</comment>
<organism evidence="3 4">
    <name type="scientific">Pleurodeles waltl</name>
    <name type="common">Iberian ribbed newt</name>
    <dbReference type="NCBI Taxonomy" id="8319"/>
    <lineage>
        <taxon>Eukaryota</taxon>
        <taxon>Metazoa</taxon>
        <taxon>Chordata</taxon>
        <taxon>Craniata</taxon>
        <taxon>Vertebrata</taxon>
        <taxon>Euteleostomi</taxon>
        <taxon>Amphibia</taxon>
        <taxon>Batrachia</taxon>
        <taxon>Caudata</taxon>
        <taxon>Salamandroidea</taxon>
        <taxon>Salamandridae</taxon>
        <taxon>Pleurodelinae</taxon>
        <taxon>Pleurodeles</taxon>
    </lineage>
</organism>
<sequence length="199" mass="21867">MSHGTKSSKLYLRLVETSLKGKRILGYSQEASPCNYKALHAPAYWCHCFLAQKPLVHRDLKPDNILITEKSGFPVLKVADFRLSEVCAGLPARGGLAATQTLRRNRKAEATGEEPLRGLLRSSESNQSVALQPENKALGAQDRRTLPLGHRRQAQAVRAQQRERSHLGLRGSEGSDLPGNQGQRMQPGSEVAPKEGELL</sequence>
<evidence type="ECO:0000256" key="1">
    <source>
        <dbReference type="SAM" id="MobiDB-lite"/>
    </source>
</evidence>
<name>A0AAV7LHG3_PLEWA</name>
<dbReference type="Gene3D" id="1.10.510.10">
    <property type="entry name" value="Transferase(Phosphotransferase) domain 1"/>
    <property type="match status" value="1"/>
</dbReference>
<dbReference type="GO" id="GO:0004672">
    <property type="term" value="F:protein kinase activity"/>
    <property type="evidence" value="ECO:0007669"/>
    <property type="project" value="InterPro"/>
</dbReference>
<feature type="region of interest" description="Disordered" evidence="1">
    <location>
        <begin position="103"/>
        <end position="199"/>
    </location>
</feature>
<dbReference type="InterPro" id="IPR011009">
    <property type="entry name" value="Kinase-like_dom_sf"/>
</dbReference>
<dbReference type="InterPro" id="IPR000719">
    <property type="entry name" value="Prot_kinase_dom"/>
</dbReference>
<reference evidence="3" key="1">
    <citation type="journal article" date="2022" name="bioRxiv">
        <title>Sequencing and chromosome-scale assembly of the giantPleurodeles waltlgenome.</title>
        <authorList>
            <person name="Brown T."/>
            <person name="Elewa A."/>
            <person name="Iarovenko S."/>
            <person name="Subramanian E."/>
            <person name="Araus A.J."/>
            <person name="Petzold A."/>
            <person name="Susuki M."/>
            <person name="Suzuki K.-i.T."/>
            <person name="Hayashi T."/>
            <person name="Toyoda A."/>
            <person name="Oliveira C."/>
            <person name="Osipova E."/>
            <person name="Leigh N.D."/>
            <person name="Simon A."/>
            <person name="Yun M.H."/>
        </authorList>
    </citation>
    <scope>NUCLEOTIDE SEQUENCE</scope>
    <source>
        <strain evidence="3">20211129_DDA</strain>
        <tissue evidence="3">Liver</tissue>
    </source>
</reference>
<evidence type="ECO:0000313" key="4">
    <source>
        <dbReference type="Proteomes" id="UP001066276"/>
    </source>
</evidence>
<gene>
    <name evidence="3" type="ORF">NDU88_003576</name>
</gene>
<proteinExistence type="predicted"/>
<dbReference type="AlphaFoldDB" id="A0AAV7LHG3"/>
<protein>
    <recommendedName>
        <fullName evidence="2">Protein kinase domain-containing protein</fullName>
    </recommendedName>
</protein>
<dbReference type="SUPFAM" id="SSF56112">
    <property type="entry name" value="Protein kinase-like (PK-like)"/>
    <property type="match status" value="1"/>
</dbReference>
<evidence type="ECO:0000313" key="3">
    <source>
        <dbReference type="EMBL" id="KAJ1090444.1"/>
    </source>
</evidence>
<keyword evidence="4" id="KW-1185">Reference proteome</keyword>
<dbReference type="PROSITE" id="PS50011">
    <property type="entry name" value="PROTEIN_KINASE_DOM"/>
    <property type="match status" value="1"/>
</dbReference>
<dbReference type="Proteomes" id="UP001066276">
    <property type="component" value="Chromosome 11"/>
</dbReference>
<dbReference type="PROSITE" id="PS00108">
    <property type="entry name" value="PROTEIN_KINASE_ST"/>
    <property type="match status" value="1"/>
</dbReference>
<evidence type="ECO:0000259" key="2">
    <source>
        <dbReference type="PROSITE" id="PS50011"/>
    </source>
</evidence>
<dbReference type="InterPro" id="IPR008271">
    <property type="entry name" value="Ser/Thr_kinase_AS"/>
</dbReference>
<feature type="compositionally biased region" description="Basic and acidic residues" evidence="1">
    <location>
        <begin position="107"/>
        <end position="116"/>
    </location>
</feature>
<feature type="domain" description="Protein kinase" evidence="2">
    <location>
        <begin position="1"/>
        <end position="199"/>
    </location>
</feature>
<dbReference type="EMBL" id="JANPWB010000015">
    <property type="protein sequence ID" value="KAJ1090444.1"/>
    <property type="molecule type" value="Genomic_DNA"/>
</dbReference>